<keyword evidence="7" id="KW-0472">Membrane</keyword>
<dbReference type="InterPro" id="IPR039426">
    <property type="entry name" value="TonB-dep_rcpt-like"/>
</dbReference>
<comment type="subcellular location">
    <subcellularLocation>
        <location evidence="1">Cell outer membrane</location>
        <topology evidence="1">Multi-pass membrane protein</topology>
    </subcellularLocation>
</comment>
<evidence type="ECO:0000256" key="1">
    <source>
        <dbReference type="ARBA" id="ARBA00004571"/>
    </source>
</evidence>
<evidence type="ECO:0000259" key="11">
    <source>
        <dbReference type="Pfam" id="PF00593"/>
    </source>
</evidence>
<dbReference type="KEGG" id="taer:GT409_03670"/>
<dbReference type="PANTHER" id="PTHR30069:SF29">
    <property type="entry name" value="HEMOGLOBIN AND HEMOGLOBIN-HAPTOGLOBIN-BINDING PROTEIN 1-RELATED"/>
    <property type="match status" value="1"/>
</dbReference>
<dbReference type="Gene3D" id="2.40.170.20">
    <property type="entry name" value="TonB-dependent receptor, beta-barrel domain"/>
    <property type="match status" value="1"/>
</dbReference>
<keyword evidence="4" id="KW-0812">Transmembrane</keyword>
<name>A0A6P1M7R9_9BACT</name>
<organism evidence="12 13">
    <name type="scientific">Tichowtungia aerotolerans</name>
    <dbReference type="NCBI Taxonomy" id="2697043"/>
    <lineage>
        <taxon>Bacteria</taxon>
        <taxon>Pseudomonadati</taxon>
        <taxon>Kiritimatiellota</taxon>
        <taxon>Tichowtungiia</taxon>
        <taxon>Tichowtungiales</taxon>
        <taxon>Tichowtungiaceae</taxon>
        <taxon>Tichowtungia</taxon>
    </lineage>
</organism>
<dbReference type="InterPro" id="IPR036942">
    <property type="entry name" value="Beta-barrel_TonB_sf"/>
</dbReference>
<dbReference type="InterPro" id="IPR000531">
    <property type="entry name" value="Beta-barrel_TonB"/>
</dbReference>
<dbReference type="Pfam" id="PF00593">
    <property type="entry name" value="TonB_dep_Rec_b-barrel"/>
    <property type="match status" value="1"/>
</dbReference>
<evidence type="ECO:0000256" key="3">
    <source>
        <dbReference type="ARBA" id="ARBA00022452"/>
    </source>
</evidence>
<keyword evidence="9" id="KW-0998">Cell outer membrane</keyword>
<keyword evidence="3" id="KW-1134">Transmembrane beta strand</keyword>
<evidence type="ECO:0000256" key="5">
    <source>
        <dbReference type="ARBA" id="ARBA00022729"/>
    </source>
</evidence>
<sequence length="585" mass="64463">MKNISVTTLSVILAALWASATETNSTPVITVTASAQTADSAAIHDVLKAEPGVLLNSRGGSQNDLSIRGSSFSGAGLSLGGMTLHNPQTEHFNAELPVPAAMLSRPSVRTGLGNQGGHLVGTVGFDLLPMSGTKQFEAGFGTDHRDWQSLLVQQMVSETLGVGFFAGRESASGVDYPDNDYDREYIGGHMQFHKDDTQVDLLISHQEKDFGARGYYGVPDNRAANELTEENMVLLSAMRGDVNADYLRGGISWREFYDDYYIPSWMYENHHRSRVSSAFFDGRTIAINGFALGWHSDVSEERTASTGVGWNHRTRGGISLLPQWSGDRLKLTAGMRGEFFTDISPEYLPQLGAEYMLSDNLTTFASYAESVRLPSYTELNYTSPSSLGNAGLGPQTSQQTEIGFKGIPSESMDWKLSAFYRRSKNTIDWQKLDANSTLWNATDIGSLDTFGTEARLGWYPAQNLEMQVAYTWIYKDKDAADSGNYASLYALDYPEHLVQVSALWKPVERVELGTVQTFRFQADNNIREHGSVGTDSSFVVRYTPPKVDFATISLLVNNAWDDDFQVFPGQRSAGRYAGISLALNW</sequence>
<accession>A0A6P1M7R9</accession>
<evidence type="ECO:0000256" key="10">
    <source>
        <dbReference type="SAM" id="SignalP"/>
    </source>
</evidence>
<gene>
    <name evidence="12" type="ORF">GT409_03670</name>
</gene>
<dbReference type="GO" id="GO:0044718">
    <property type="term" value="P:siderophore transmembrane transport"/>
    <property type="evidence" value="ECO:0007669"/>
    <property type="project" value="TreeGrafter"/>
</dbReference>
<evidence type="ECO:0000256" key="8">
    <source>
        <dbReference type="ARBA" id="ARBA00023170"/>
    </source>
</evidence>
<keyword evidence="5 10" id="KW-0732">Signal</keyword>
<dbReference type="GO" id="GO:0009279">
    <property type="term" value="C:cell outer membrane"/>
    <property type="evidence" value="ECO:0007669"/>
    <property type="project" value="UniProtKB-SubCell"/>
</dbReference>
<evidence type="ECO:0000256" key="9">
    <source>
        <dbReference type="ARBA" id="ARBA00023237"/>
    </source>
</evidence>
<dbReference type="GO" id="GO:0015344">
    <property type="term" value="F:siderophore uptake transmembrane transporter activity"/>
    <property type="evidence" value="ECO:0007669"/>
    <property type="project" value="TreeGrafter"/>
</dbReference>
<keyword evidence="2" id="KW-0813">Transport</keyword>
<dbReference type="SUPFAM" id="SSF56935">
    <property type="entry name" value="Porins"/>
    <property type="match status" value="1"/>
</dbReference>
<feature type="chain" id="PRO_5027053207" evidence="10">
    <location>
        <begin position="21"/>
        <end position="585"/>
    </location>
</feature>
<evidence type="ECO:0000256" key="7">
    <source>
        <dbReference type="ARBA" id="ARBA00023136"/>
    </source>
</evidence>
<keyword evidence="13" id="KW-1185">Reference proteome</keyword>
<dbReference type="EMBL" id="CP047593">
    <property type="protein sequence ID" value="QHI68584.1"/>
    <property type="molecule type" value="Genomic_DNA"/>
</dbReference>
<dbReference type="Proteomes" id="UP000464954">
    <property type="component" value="Chromosome"/>
</dbReference>
<keyword evidence="6" id="KW-0798">TonB box</keyword>
<feature type="domain" description="TonB-dependent receptor-like beta-barrel" evidence="11">
    <location>
        <begin position="140"/>
        <end position="558"/>
    </location>
</feature>
<dbReference type="PANTHER" id="PTHR30069">
    <property type="entry name" value="TONB-DEPENDENT OUTER MEMBRANE RECEPTOR"/>
    <property type="match status" value="1"/>
</dbReference>
<proteinExistence type="predicted"/>
<protein>
    <submittedName>
        <fullName evidence="12">TonB-dependent receptor</fullName>
    </submittedName>
</protein>
<evidence type="ECO:0000256" key="4">
    <source>
        <dbReference type="ARBA" id="ARBA00022692"/>
    </source>
</evidence>
<evidence type="ECO:0000313" key="13">
    <source>
        <dbReference type="Proteomes" id="UP000464954"/>
    </source>
</evidence>
<keyword evidence="8 12" id="KW-0675">Receptor</keyword>
<evidence type="ECO:0000256" key="6">
    <source>
        <dbReference type="ARBA" id="ARBA00023077"/>
    </source>
</evidence>
<feature type="signal peptide" evidence="10">
    <location>
        <begin position="1"/>
        <end position="20"/>
    </location>
</feature>
<dbReference type="AlphaFoldDB" id="A0A6P1M7R9"/>
<evidence type="ECO:0000256" key="2">
    <source>
        <dbReference type="ARBA" id="ARBA00022448"/>
    </source>
</evidence>
<reference evidence="12 13" key="1">
    <citation type="submission" date="2020-01" db="EMBL/GenBank/DDBJ databases">
        <title>Ponticoccus aerotolerans gen. nov., sp. nov., an anaerobic bacterium and proposal of Ponticoccusceae fam. nov., Ponticoccusles ord. nov. and Ponticoccuse classis nov. in the phylum Kiritimatiellaeota.</title>
        <authorList>
            <person name="Zhou L.Y."/>
            <person name="Du Z.J."/>
        </authorList>
    </citation>
    <scope>NUCLEOTIDE SEQUENCE [LARGE SCALE GENOMIC DNA]</scope>
    <source>
        <strain evidence="12 13">S-5007</strain>
    </source>
</reference>
<evidence type="ECO:0000313" key="12">
    <source>
        <dbReference type="EMBL" id="QHI68584.1"/>
    </source>
</evidence>
<dbReference type="RefSeq" id="WP_160627045.1">
    <property type="nucleotide sequence ID" value="NZ_CP047593.1"/>
</dbReference>